<proteinExistence type="predicted"/>
<organism evidence="1 2">
    <name type="scientific">Rhododendron molle</name>
    <name type="common">Chinese azalea</name>
    <name type="synonym">Azalea mollis</name>
    <dbReference type="NCBI Taxonomy" id="49168"/>
    <lineage>
        <taxon>Eukaryota</taxon>
        <taxon>Viridiplantae</taxon>
        <taxon>Streptophyta</taxon>
        <taxon>Embryophyta</taxon>
        <taxon>Tracheophyta</taxon>
        <taxon>Spermatophyta</taxon>
        <taxon>Magnoliopsida</taxon>
        <taxon>eudicotyledons</taxon>
        <taxon>Gunneridae</taxon>
        <taxon>Pentapetalae</taxon>
        <taxon>asterids</taxon>
        <taxon>Ericales</taxon>
        <taxon>Ericaceae</taxon>
        <taxon>Ericoideae</taxon>
        <taxon>Rhodoreae</taxon>
        <taxon>Rhododendron</taxon>
    </lineage>
</organism>
<accession>A0ACC0Q7L1</accession>
<name>A0ACC0Q7L1_RHOML</name>
<protein>
    <submittedName>
        <fullName evidence="1">Uncharacterized protein</fullName>
    </submittedName>
</protein>
<evidence type="ECO:0000313" key="1">
    <source>
        <dbReference type="EMBL" id="KAI8573836.1"/>
    </source>
</evidence>
<dbReference type="EMBL" id="CM046388">
    <property type="protein sequence ID" value="KAI8573836.1"/>
    <property type="molecule type" value="Genomic_DNA"/>
</dbReference>
<evidence type="ECO:0000313" key="2">
    <source>
        <dbReference type="Proteomes" id="UP001062846"/>
    </source>
</evidence>
<gene>
    <name evidence="1" type="ORF">RHMOL_Rhmol01G0306200</name>
</gene>
<reference evidence="1" key="1">
    <citation type="submission" date="2022-02" db="EMBL/GenBank/DDBJ databases">
        <title>Plant Genome Project.</title>
        <authorList>
            <person name="Zhang R.-G."/>
        </authorList>
    </citation>
    <scope>NUCLEOTIDE SEQUENCE</scope>
    <source>
        <strain evidence="1">AT1</strain>
    </source>
</reference>
<keyword evidence="2" id="KW-1185">Reference proteome</keyword>
<comment type="caution">
    <text evidence="1">The sequence shown here is derived from an EMBL/GenBank/DDBJ whole genome shotgun (WGS) entry which is preliminary data.</text>
</comment>
<dbReference type="Proteomes" id="UP001062846">
    <property type="component" value="Chromosome 1"/>
</dbReference>
<sequence>MKCLGHLKKSTRSHEEWNCFEKPNSVNVEGFGGSGEEHSYDQAQKIPVAFARGPVALLEKDVNKSLPPHPEDR</sequence>